<comment type="subunit">
    <text evidence="6">Part of the ribosomal stalk of the 50S ribosomal subunit. The N-terminus interacts with L11 and the large rRNA to form the base of the stalk. The C-terminus forms an elongated spine to which L12 dimers bind in a sequential fashion forming a multimeric L10(L12)X complex.</text>
</comment>
<dbReference type="PANTHER" id="PTHR11560">
    <property type="entry name" value="39S RIBOSOMAL PROTEIN L10, MITOCHONDRIAL"/>
    <property type="match status" value="1"/>
</dbReference>
<keyword evidence="4 6" id="KW-0687">Ribonucleoprotein</keyword>
<evidence type="ECO:0000256" key="4">
    <source>
        <dbReference type="ARBA" id="ARBA00023274"/>
    </source>
</evidence>
<dbReference type="GO" id="GO:0070180">
    <property type="term" value="F:large ribosomal subunit rRNA binding"/>
    <property type="evidence" value="ECO:0007669"/>
    <property type="project" value="UniProtKB-UniRule"/>
</dbReference>
<dbReference type="GO" id="GO:0015934">
    <property type="term" value="C:large ribosomal subunit"/>
    <property type="evidence" value="ECO:0007669"/>
    <property type="project" value="InterPro"/>
</dbReference>
<evidence type="ECO:0000256" key="3">
    <source>
        <dbReference type="ARBA" id="ARBA00022980"/>
    </source>
</evidence>
<sequence length="173" mass="19163">MKKAKKYEVVEQIKELVSNSTAIYLVDYKGVNVEDINKLRSTFKKEGVTYKVFKNTLFKKALEDLGGYEQLYDQFVGMTGVAFAGENFVAPAKIIKKYFDETGKFQFKGCYLESNFYPADQLNTLASMPSKEELIAGIIGSINSPASGIVGAINAVMRDIVSLVDEISKKKAA</sequence>
<gene>
    <name evidence="6" type="primary">rplJ</name>
    <name evidence="7" type="ordered locus">MROS_0225</name>
</gene>
<dbReference type="AlphaFoldDB" id="I6ZNA7"/>
<dbReference type="OrthoDB" id="1523686at2"/>
<evidence type="ECO:0000256" key="5">
    <source>
        <dbReference type="ARBA" id="ARBA00035202"/>
    </source>
</evidence>
<proteinExistence type="inferred from homology"/>
<evidence type="ECO:0000313" key="8">
    <source>
        <dbReference type="Proteomes" id="UP000009011"/>
    </source>
</evidence>
<evidence type="ECO:0000256" key="1">
    <source>
        <dbReference type="ARBA" id="ARBA00002633"/>
    </source>
</evidence>
<dbReference type="EMBL" id="CP003557">
    <property type="protein sequence ID" value="AFN73469.1"/>
    <property type="molecule type" value="Genomic_DNA"/>
</dbReference>
<dbReference type="Pfam" id="PF00466">
    <property type="entry name" value="Ribosomal_L10"/>
    <property type="match status" value="1"/>
</dbReference>
<reference evidence="7 8" key="1">
    <citation type="journal article" date="2013" name="PLoS ONE">
        <title>Genomic analysis of Melioribacter roseus, facultatively anaerobic organotrophic bacterium representing a novel deep lineage within Bacteriodetes/Chlorobi group.</title>
        <authorList>
            <person name="Kadnikov V.V."/>
            <person name="Mardanov A.V."/>
            <person name="Podosokorskaya O.A."/>
            <person name="Gavrilov S.N."/>
            <person name="Kublanov I.V."/>
            <person name="Beletsky A.V."/>
            <person name="Bonch-Osmolovskaya E.A."/>
            <person name="Ravin N.V."/>
        </authorList>
    </citation>
    <scope>NUCLEOTIDE SEQUENCE [LARGE SCALE GENOMIC DNA]</scope>
    <source>
        <strain evidence="8">JCM 17771 / P3M-2</strain>
    </source>
</reference>
<name>I6ZNA7_MELRP</name>
<evidence type="ECO:0000256" key="6">
    <source>
        <dbReference type="HAMAP-Rule" id="MF_00362"/>
    </source>
</evidence>
<protein>
    <recommendedName>
        <fullName evidence="5 6">Large ribosomal subunit protein uL10</fullName>
    </recommendedName>
</protein>
<organism evidence="7 8">
    <name type="scientific">Melioribacter roseus (strain DSM 23840 / JCM 17771 / VKM B-2668 / P3M-2)</name>
    <dbReference type="NCBI Taxonomy" id="1191523"/>
    <lineage>
        <taxon>Bacteria</taxon>
        <taxon>Pseudomonadati</taxon>
        <taxon>Ignavibacteriota</taxon>
        <taxon>Ignavibacteria</taxon>
        <taxon>Ignavibacteriales</taxon>
        <taxon>Melioribacteraceae</taxon>
        <taxon>Melioribacter</taxon>
    </lineage>
</organism>
<dbReference type="eggNOG" id="COG0244">
    <property type="taxonomic scope" value="Bacteria"/>
</dbReference>
<dbReference type="KEGG" id="mro:MROS_0225"/>
<dbReference type="HAMAP" id="MF_00362">
    <property type="entry name" value="Ribosomal_uL10"/>
    <property type="match status" value="1"/>
</dbReference>
<dbReference type="PROSITE" id="PS01109">
    <property type="entry name" value="RIBOSOMAL_L10"/>
    <property type="match status" value="1"/>
</dbReference>
<dbReference type="NCBIfam" id="NF000955">
    <property type="entry name" value="PRK00099.1-1"/>
    <property type="match status" value="1"/>
</dbReference>
<evidence type="ECO:0000256" key="2">
    <source>
        <dbReference type="ARBA" id="ARBA00008889"/>
    </source>
</evidence>
<accession>I6ZNA7</accession>
<keyword evidence="6" id="KW-0699">rRNA-binding</keyword>
<dbReference type="CDD" id="cd05797">
    <property type="entry name" value="Ribosomal_L10"/>
    <property type="match status" value="1"/>
</dbReference>
<dbReference type="InterPro" id="IPR001790">
    <property type="entry name" value="Ribosomal_uL10"/>
</dbReference>
<dbReference type="InterPro" id="IPR043141">
    <property type="entry name" value="Ribosomal_uL10-like_sf"/>
</dbReference>
<keyword evidence="6" id="KW-0694">RNA-binding</keyword>
<dbReference type="InterPro" id="IPR022973">
    <property type="entry name" value="Ribosomal_uL10_bac"/>
</dbReference>
<comment type="function">
    <text evidence="1 6">Forms part of the ribosomal stalk, playing a central role in the interaction of the ribosome with GTP-bound translation factors.</text>
</comment>
<keyword evidence="8" id="KW-1185">Reference proteome</keyword>
<comment type="similarity">
    <text evidence="2 6">Belongs to the universal ribosomal protein uL10 family.</text>
</comment>
<dbReference type="InterPro" id="IPR047865">
    <property type="entry name" value="Ribosomal_uL10_bac_type"/>
</dbReference>
<keyword evidence="3 6" id="KW-0689">Ribosomal protein</keyword>
<dbReference type="Gene3D" id="6.10.250.290">
    <property type="match status" value="1"/>
</dbReference>
<dbReference type="InterPro" id="IPR002363">
    <property type="entry name" value="Ribosomal_uL10_CS_bac"/>
</dbReference>
<dbReference type="GO" id="GO:0006412">
    <property type="term" value="P:translation"/>
    <property type="evidence" value="ECO:0007669"/>
    <property type="project" value="UniProtKB-UniRule"/>
</dbReference>
<dbReference type="PATRIC" id="fig|1191523.3.peg.231"/>
<dbReference type="Gene3D" id="3.30.70.1730">
    <property type="match status" value="1"/>
</dbReference>
<evidence type="ECO:0000313" key="7">
    <source>
        <dbReference type="EMBL" id="AFN73469.1"/>
    </source>
</evidence>
<dbReference type="HOGENOM" id="CLU_092227_0_2_10"/>
<dbReference type="Proteomes" id="UP000009011">
    <property type="component" value="Chromosome"/>
</dbReference>
<dbReference type="SUPFAM" id="SSF160369">
    <property type="entry name" value="Ribosomal protein L10-like"/>
    <property type="match status" value="1"/>
</dbReference>
<dbReference type="STRING" id="1191523.MROS_0225"/>
<dbReference type="GO" id="GO:0003735">
    <property type="term" value="F:structural constituent of ribosome"/>
    <property type="evidence" value="ECO:0007669"/>
    <property type="project" value="InterPro"/>
</dbReference>